<dbReference type="EMBL" id="CAJNNW010033980">
    <property type="protein sequence ID" value="CAE8721167.1"/>
    <property type="molecule type" value="Genomic_DNA"/>
</dbReference>
<evidence type="ECO:0008006" key="4">
    <source>
        <dbReference type="Google" id="ProtNLM"/>
    </source>
</evidence>
<proteinExistence type="predicted"/>
<sequence length="380" mass="42211">MCQRNGKIMGLWVVAAAILSLTASLGILTQQQHPHEDIAKDQVTELTIQQTGSESDELVEEQCGQASSPAIQASDAGLKPTLVMVMSVKDRFGYLTLSSSLLNKSVGFNEPELGCLVIDDGSTMIRDEALTSLFPKCSLMRNKASLGPQHSLDCGMLWFLRNIYDGPGSSTFVIMDSDLAVTRNWLIDLRAQMNKTAGVLSLYNSRQHPVRGNLNSELVHKTNAGWAGMAMRGDIVERWLNYTKYHKQSLKFIAIAGDVHFSEWFAPIFAFEKSRAIHYGNSGANVKCALVDAATGTMAGQFCDELPDEAVLSRYKDDFDEMELNAIRQYAYGLSSPEAVIYDDKVAEGPANKTVYYMSTWIEQTIKQLYFRKMIKGQQQ</sequence>
<keyword evidence="1" id="KW-0732">Signal</keyword>
<dbReference type="AlphaFoldDB" id="A0A813L2J2"/>
<organism evidence="2 3">
    <name type="scientific">Polarella glacialis</name>
    <name type="common">Dinoflagellate</name>
    <dbReference type="NCBI Taxonomy" id="89957"/>
    <lineage>
        <taxon>Eukaryota</taxon>
        <taxon>Sar</taxon>
        <taxon>Alveolata</taxon>
        <taxon>Dinophyceae</taxon>
        <taxon>Suessiales</taxon>
        <taxon>Suessiaceae</taxon>
        <taxon>Polarella</taxon>
    </lineage>
</organism>
<evidence type="ECO:0000313" key="2">
    <source>
        <dbReference type="EMBL" id="CAE8721167.1"/>
    </source>
</evidence>
<comment type="caution">
    <text evidence="2">The sequence shown here is derived from an EMBL/GenBank/DDBJ whole genome shotgun (WGS) entry which is preliminary data.</text>
</comment>
<evidence type="ECO:0000313" key="3">
    <source>
        <dbReference type="Proteomes" id="UP000626109"/>
    </source>
</evidence>
<accession>A0A813L2J2</accession>
<feature type="chain" id="PRO_5032477227" description="Hexosyltransferase" evidence="1">
    <location>
        <begin position="25"/>
        <end position="380"/>
    </location>
</feature>
<dbReference type="Proteomes" id="UP000626109">
    <property type="component" value="Unassembled WGS sequence"/>
</dbReference>
<gene>
    <name evidence="2" type="ORF">PGLA2088_LOCUS41771</name>
</gene>
<dbReference type="SUPFAM" id="SSF53448">
    <property type="entry name" value="Nucleotide-diphospho-sugar transferases"/>
    <property type="match status" value="1"/>
</dbReference>
<feature type="signal peptide" evidence="1">
    <location>
        <begin position="1"/>
        <end position="24"/>
    </location>
</feature>
<protein>
    <recommendedName>
        <fullName evidence="4">Hexosyltransferase</fullName>
    </recommendedName>
</protein>
<name>A0A813L2J2_POLGL</name>
<dbReference type="InterPro" id="IPR029044">
    <property type="entry name" value="Nucleotide-diphossugar_trans"/>
</dbReference>
<reference evidence="2" key="1">
    <citation type="submission" date="2021-02" db="EMBL/GenBank/DDBJ databases">
        <authorList>
            <person name="Dougan E. K."/>
            <person name="Rhodes N."/>
            <person name="Thang M."/>
            <person name="Chan C."/>
        </authorList>
    </citation>
    <scope>NUCLEOTIDE SEQUENCE</scope>
</reference>
<evidence type="ECO:0000256" key="1">
    <source>
        <dbReference type="SAM" id="SignalP"/>
    </source>
</evidence>